<feature type="transmembrane region" description="Helical" evidence="9">
    <location>
        <begin position="416"/>
        <end position="441"/>
    </location>
</feature>
<comment type="subcellular location">
    <subcellularLocation>
        <location evidence="1">Membrane</location>
        <topology evidence="1">Multi-pass membrane protein</topology>
    </subcellularLocation>
</comment>
<dbReference type="AlphaFoldDB" id="A0A1L0CIL3"/>
<keyword evidence="11" id="KW-1185">Reference proteome</keyword>
<feature type="transmembrane region" description="Helical" evidence="9">
    <location>
        <begin position="273"/>
        <end position="298"/>
    </location>
</feature>
<evidence type="ECO:0000313" key="10">
    <source>
        <dbReference type="EMBL" id="SGZ38605.1"/>
    </source>
</evidence>
<evidence type="ECO:0000256" key="8">
    <source>
        <dbReference type="ARBA" id="ARBA00023136"/>
    </source>
</evidence>
<evidence type="ECO:0000256" key="5">
    <source>
        <dbReference type="ARBA" id="ARBA00022856"/>
    </source>
</evidence>
<proteinExistence type="inferred from homology"/>
<evidence type="ECO:0000256" key="4">
    <source>
        <dbReference type="ARBA" id="ARBA00022692"/>
    </source>
</evidence>
<evidence type="ECO:0000256" key="9">
    <source>
        <dbReference type="SAM" id="Phobius"/>
    </source>
</evidence>
<dbReference type="Proteomes" id="UP000183365">
    <property type="component" value="Unassembled WGS sequence"/>
</dbReference>
<dbReference type="GO" id="GO:0015031">
    <property type="term" value="P:protein transport"/>
    <property type="evidence" value="ECO:0007669"/>
    <property type="project" value="UniProtKB-KW"/>
</dbReference>
<accession>A0A1L0CIL3</accession>
<keyword evidence="3" id="KW-0813">Transport</keyword>
<reference evidence="11" key="1">
    <citation type="submission" date="2016-11" db="EMBL/GenBank/DDBJ databases">
        <authorList>
            <person name="Guldener U."/>
        </authorList>
    </citation>
    <scope>NUCLEOTIDE SEQUENCE [LARGE SCALE GENOMIC DNA]</scope>
</reference>
<dbReference type="InterPro" id="IPR004648">
    <property type="entry name" value="Oligpept_transpt"/>
</dbReference>
<feature type="transmembrane region" description="Helical" evidence="9">
    <location>
        <begin position="137"/>
        <end position="158"/>
    </location>
</feature>
<feature type="transmembrane region" description="Helical" evidence="9">
    <location>
        <begin position="81"/>
        <end position="103"/>
    </location>
</feature>
<keyword evidence="7 9" id="KW-1133">Transmembrane helix</keyword>
<dbReference type="GO" id="GO:0016020">
    <property type="term" value="C:membrane"/>
    <property type="evidence" value="ECO:0007669"/>
    <property type="project" value="UniProtKB-SubCell"/>
</dbReference>
<protein>
    <submittedName>
        <fullName evidence="10">Related to sexual differentiation process protein ISP4</fullName>
    </submittedName>
</protein>
<gene>
    <name evidence="10" type="ORF">HGUI_00805</name>
</gene>
<feature type="transmembrane region" description="Helical" evidence="9">
    <location>
        <begin position="351"/>
        <end position="369"/>
    </location>
</feature>
<evidence type="ECO:0000256" key="3">
    <source>
        <dbReference type="ARBA" id="ARBA00022448"/>
    </source>
</evidence>
<keyword evidence="6" id="KW-0653">Protein transport</keyword>
<feature type="transmembrane region" description="Helical" evidence="9">
    <location>
        <begin position="310"/>
        <end position="331"/>
    </location>
</feature>
<comment type="similarity">
    <text evidence="2">Belongs to the oligopeptide OPT transporter family.</text>
</comment>
<keyword evidence="4 9" id="KW-0812">Transmembrane</keyword>
<evidence type="ECO:0000256" key="6">
    <source>
        <dbReference type="ARBA" id="ARBA00022927"/>
    </source>
</evidence>
<feature type="transmembrane region" description="Helical" evidence="9">
    <location>
        <begin position="585"/>
        <end position="605"/>
    </location>
</feature>
<feature type="transmembrane region" description="Helical" evidence="9">
    <location>
        <begin position="731"/>
        <end position="752"/>
    </location>
</feature>
<dbReference type="EMBL" id="FQNF01000010">
    <property type="protein sequence ID" value="SGZ38605.1"/>
    <property type="molecule type" value="Genomic_DNA"/>
</dbReference>
<dbReference type="PANTHER" id="PTHR22601">
    <property type="entry name" value="ISP4 LIKE PROTEIN"/>
    <property type="match status" value="1"/>
</dbReference>
<keyword evidence="8 9" id="KW-0472">Membrane</keyword>
<feature type="transmembrane region" description="Helical" evidence="9">
    <location>
        <begin position="702"/>
        <end position="719"/>
    </location>
</feature>
<feature type="transmembrane region" description="Helical" evidence="9">
    <location>
        <begin position="546"/>
        <end position="564"/>
    </location>
</feature>
<dbReference type="NCBIfam" id="TIGR00728">
    <property type="entry name" value="OPT_sfam"/>
    <property type="match status" value="1"/>
</dbReference>
<sequence>MSSTEEKPIESVNCEATDINNSAHSISSKSDVLVDEKNDYTASDTDTSSILTNVEFKKDDYANIMTFGEHTKEEYEALPSLTIRVAVLGVVISAVVSTINIFFGVRFPSVSISGLVGELVAYPLGKFWERCIPSSWFLILPAYHISNGSGFYWARVYINPCKFNRKEHTLIYIFINLSISTGLLFKLVYELIFYFEYKINVGGMFMFNIITYLFSWGLAMAMRHVCVYPTSQVWPATLGPSALLETFHSVDNAGSLLHQALDPTSWKISRFAIFAYTFAFSFIAYWFYDLIFPFLAYLGAFISWIKPDSAVLGQVFGLKGGLGMIPLTFSWPQISNISNPLLTPVWSLTNVYGSFVFWGLIILPALYYSNHWQTAHLPMLSNGIFNTNGTSYLVNKVINNKTKALSMEKYEKYSPVMAPIGMIIQICLQIGAFAAMMVLFFDRFHEDVYMTYKRILKGRKQHHPSPHLQDLHWIFGCVSLCLGLILGCVFFAHWGEIMPIKGFIVSILIGFVIIIPTAMIEGKSSFSLNMQGFLELVGANWFKGRPLAVTYFYNSSFGFIQHFMHTMQGIKTSIYSHVDMRSTMIVLFGAGLWGSLLSSFVPYWISHHVKGICTADNKYNLTCKGIKSMYTSNILWGLFGHHIFGPGGRYNIVLWFFLIGAMVSLVCVIIRRLRPQNKFFKDYFSPVLFMGGAGDLPTSTGINYHSWFIVGMLFNFFVYKKHKGWWKRYNLVSAVGLDCGVAIAVIIVYFAVQYPGGVDSYKWWGTTVASSSCDSKGCSYKPAEGIIKPSGLW</sequence>
<feature type="transmembrane region" description="Helical" evidence="9">
    <location>
        <begin position="473"/>
        <end position="495"/>
    </location>
</feature>
<dbReference type="Pfam" id="PF03169">
    <property type="entry name" value="OPT"/>
    <property type="match status" value="1"/>
</dbReference>
<organism evidence="10 11">
    <name type="scientific">Hanseniaspora guilliermondii</name>
    <dbReference type="NCBI Taxonomy" id="56406"/>
    <lineage>
        <taxon>Eukaryota</taxon>
        <taxon>Fungi</taxon>
        <taxon>Dikarya</taxon>
        <taxon>Ascomycota</taxon>
        <taxon>Saccharomycotina</taxon>
        <taxon>Saccharomycetes</taxon>
        <taxon>Saccharomycodales</taxon>
        <taxon>Saccharomycodaceae</taxon>
        <taxon>Hanseniaspora</taxon>
    </lineage>
</organism>
<evidence type="ECO:0000256" key="2">
    <source>
        <dbReference type="ARBA" id="ARBA00008807"/>
    </source>
</evidence>
<evidence type="ECO:0000256" key="7">
    <source>
        <dbReference type="ARBA" id="ARBA00022989"/>
    </source>
</evidence>
<feature type="transmembrane region" description="Helical" evidence="9">
    <location>
        <begin position="170"/>
        <end position="189"/>
    </location>
</feature>
<evidence type="ECO:0000313" key="11">
    <source>
        <dbReference type="Proteomes" id="UP000183365"/>
    </source>
</evidence>
<evidence type="ECO:0000256" key="1">
    <source>
        <dbReference type="ARBA" id="ARBA00004141"/>
    </source>
</evidence>
<dbReference type="GO" id="GO:0035673">
    <property type="term" value="F:oligopeptide transmembrane transporter activity"/>
    <property type="evidence" value="ECO:0007669"/>
    <property type="project" value="InterPro"/>
</dbReference>
<dbReference type="VEuPathDB" id="FungiDB:HGUI_00805"/>
<dbReference type="InterPro" id="IPR004813">
    <property type="entry name" value="OPT"/>
</dbReference>
<dbReference type="OrthoDB" id="9986677at2759"/>
<keyword evidence="5" id="KW-0571">Peptide transport</keyword>
<feature type="transmembrane region" description="Helical" evidence="9">
    <location>
        <begin position="652"/>
        <end position="670"/>
    </location>
</feature>
<feature type="transmembrane region" description="Helical" evidence="9">
    <location>
        <begin position="502"/>
        <end position="520"/>
    </location>
</feature>
<name>A0A1L0CIL3_9ASCO</name>
<feature type="transmembrane region" description="Helical" evidence="9">
    <location>
        <begin position="201"/>
        <end position="222"/>
    </location>
</feature>